<evidence type="ECO:0000256" key="9">
    <source>
        <dbReference type="SAM" id="MobiDB-lite"/>
    </source>
</evidence>
<name>A0A377HZ76_9PAST</name>
<evidence type="ECO:0000256" key="8">
    <source>
        <dbReference type="ARBA" id="ARBA00023204"/>
    </source>
</evidence>
<dbReference type="GO" id="GO:0046872">
    <property type="term" value="F:metal ion binding"/>
    <property type="evidence" value="ECO:0007669"/>
    <property type="project" value="UniProtKB-KW"/>
</dbReference>
<gene>
    <name evidence="10" type="primary">ligA_5</name>
    <name evidence="10" type="ORF">NCTC11413_02559</name>
</gene>
<keyword evidence="1 10" id="KW-0436">Ligase</keyword>
<keyword evidence="8" id="KW-0234">DNA repair</keyword>
<organism evidence="10 11">
    <name type="scientific">Gallibacterium anatis</name>
    <dbReference type="NCBI Taxonomy" id="750"/>
    <lineage>
        <taxon>Bacteria</taxon>
        <taxon>Pseudomonadati</taxon>
        <taxon>Pseudomonadota</taxon>
        <taxon>Gammaproteobacteria</taxon>
        <taxon>Pasteurellales</taxon>
        <taxon>Pasteurellaceae</taxon>
        <taxon>Gallibacterium</taxon>
    </lineage>
</organism>
<keyword evidence="4" id="KW-0227">DNA damage</keyword>
<accession>A0A377HZ76</accession>
<dbReference type="Gene3D" id="1.10.287.610">
    <property type="entry name" value="Helix hairpin bin"/>
    <property type="match status" value="1"/>
</dbReference>
<keyword evidence="2" id="KW-0235">DNA replication</keyword>
<dbReference type="EMBL" id="UGGZ01000003">
    <property type="protein sequence ID" value="STO61199.1"/>
    <property type="molecule type" value="Genomic_DNA"/>
</dbReference>
<protein>
    <submittedName>
        <fullName evidence="10">DNA ligase</fullName>
        <ecNumber evidence="10">6.5.1.2</ecNumber>
    </submittedName>
</protein>
<reference evidence="10 11" key="1">
    <citation type="submission" date="2018-06" db="EMBL/GenBank/DDBJ databases">
        <authorList>
            <consortium name="Pathogen Informatics"/>
            <person name="Doyle S."/>
        </authorList>
    </citation>
    <scope>NUCLEOTIDE SEQUENCE [LARGE SCALE GENOMIC DNA]</scope>
    <source>
        <strain evidence="10 11">NCTC11413</strain>
    </source>
</reference>
<evidence type="ECO:0000256" key="7">
    <source>
        <dbReference type="ARBA" id="ARBA00023027"/>
    </source>
</evidence>
<dbReference type="Pfam" id="PF22745">
    <property type="entry name" value="Nlig-Ia"/>
    <property type="match status" value="1"/>
</dbReference>
<proteinExistence type="predicted"/>
<feature type="region of interest" description="Disordered" evidence="9">
    <location>
        <begin position="58"/>
        <end position="85"/>
    </location>
</feature>
<evidence type="ECO:0000313" key="11">
    <source>
        <dbReference type="Proteomes" id="UP000254232"/>
    </source>
</evidence>
<sequence>MHIMDDLQQHIEQLRIDLRYHEYQYHVLDNPVIPDAEYDRMMNQLKRLEAEHPELITDDSPTQRVGAKTGERLSTNSPRIADVIA</sequence>
<evidence type="ECO:0000256" key="2">
    <source>
        <dbReference type="ARBA" id="ARBA00022705"/>
    </source>
</evidence>
<dbReference type="Proteomes" id="UP000254232">
    <property type="component" value="Unassembled WGS sequence"/>
</dbReference>
<evidence type="ECO:0000256" key="4">
    <source>
        <dbReference type="ARBA" id="ARBA00022763"/>
    </source>
</evidence>
<dbReference type="SUPFAM" id="SSF56091">
    <property type="entry name" value="DNA ligase/mRNA capping enzyme, catalytic domain"/>
    <property type="match status" value="1"/>
</dbReference>
<dbReference type="FunFam" id="1.10.287.610:FF:000002">
    <property type="entry name" value="DNA ligase"/>
    <property type="match status" value="1"/>
</dbReference>
<dbReference type="AlphaFoldDB" id="A0A377HZ76"/>
<dbReference type="GO" id="GO:0003911">
    <property type="term" value="F:DNA ligase (NAD+) activity"/>
    <property type="evidence" value="ECO:0007669"/>
    <property type="project" value="UniProtKB-EC"/>
</dbReference>
<evidence type="ECO:0000313" key="10">
    <source>
        <dbReference type="EMBL" id="STO61199.1"/>
    </source>
</evidence>
<keyword evidence="3" id="KW-0479">Metal-binding</keyword>
<evidence type="ECO:0000256" key="3">
    <source>
        <dbReference type="ARBA" id="ARBA00022723"/>
    </source>
</evidence>
<keyword evidence="5" id="KW-0862">Zinc</keyword>
<dbReference type="GO" id="GO:0006260">
    <property type="term" value="P:DNA replication"/>
    <property type="evidence" value="ECO:0007669"/>
    <property type="project" value="UniProtKB-KW"/>
</dbReference>
<dbReference type="EC" id="6.5.1.2" evidence="10"/>
<keyword evidence="6" id="KW-0460">Magnesium</keyword>
<keyword evidence="7" id="KW-0520">NAD</keyword>
<evidence type="ECO:0000256" key="6">
    <source>
        <dbReference type="ARBA" id="ARBA00022842"/>
    </source>
</evidence>
<evidence type="ECO:0000256" key="1">
    <source>
        <dbReference type="ARBA" id="ARBA00022598"/>
    </source>
</evidence>
<dbReference type="GO" id="GO:0006281">
    <property type="term" value="P:DNA repair"/>
    <property type="evidence" value="ECO:0007669"/>
    <property type="project" value="UniProtKB-KW"/>
</dbReference>
<evidence type="ECO:0000256" key="5">
    <source>
        <dbReference type="ARBA" id="ARBA00022833"/>
    </source>
</evidence>